<comment type="subcellular location">
    <subcellularLocation>
        <location evidence="1">Membrane</location>
        <topology evidence="1">Single-pass type IV membrane protein</topology>
    </subcellularLocation>
</comment>
<dbReference type="PANTHER" id="PTHR19957:SF307">
    <property type="entry name" value="PROTEIN SSO1-RELATED"/>
    <property type="match status" value="1"/>
</dbReference>
<dbReference type="GO" id="GO:0031201">
    <property type="term" value="C:SNARE complex"/>
    <property type="evidence" value="ECO:0007669"/>
    <property type="project" value="TreeGrafter"/>
</dbReference>
<evidence type="ECO:0000259" key="5">
    <source>
        <dbReference type="PROSITE" id="PS50192"/>
    </source>
</evidence>
<dbReference type="Pfam" id="PF05739">
    <property type="entry name" value="SNARE"/>
    <property type="match status" value="1"/>
</dbReference>
<dbReference type="AlphaFoldDB" id="A0A8H5HPU6"/>
<dbReference type="OrthoDB" id="10255013at2759"/>
<dbReference type="GO" id="GO:0006906">
    <property type="term" value="P:vesicle fusion"/>
    <property type="evidence" value="ECO:0007669"/>
    <property type="project" value="TreeGrafter"/>
</dbReference>
<evidence type="ECO:0000256" key="1">
    <source>
        <dbReference type="ARBA" id="ARBA00004211"/>
    </source>
</evidence>
<dbReference type="Gene3D" id="1.20.58.70">
    <property type="match status" value="1"/>
</dbReference>
<evidence type="ECO:0000256" key="4">
    <source>
        <dbReference type="SAM" id="Phobius"/>
    </source>
</evidence>
<dbReference type="GO" id="GO:0048278">
    <property type="term" value="P:vesicle docking"/>
    <property type="evidence" value="ECO:0007669"/>
    <property type="project" value="TreeGrafter"/>
</dbReference>
<dbReference type="InterPro" id="IPR000727">
    <property type="entry name" value="T_SNARE_dom"/>
</dbReference>
<feature type="compositionally biased region" description="Basic and acidic residues" evidence="3">
    <location>
        <begin position="49"/>
        <end position="59"/>
    </location>
</feature>
<dbReference type="GO" id="GO:0012505">
    <property type="term" value="C:endomembrane system"/>
    <property type="evidence" value="ECO:0007669"/>
    <property type="project" value="TreeGrafter"/>
</dbReference>
<dbReference type="PROSITE" id="PS50192">
    <property type="entry name" value="T_SNARE"/>
    <property type="match status" value="1"/>
</dbReference>
<dbReference type="InterPro" id="IPR045242">
    <property type="entry name" value="Syntaxin"/>
</dbReference>
<dbReference type="SMART" id="SM00397">
    <property type="entry name" value="t_SNARE"/>
    <property type="match status" value="1"/>
</dbReference>
<gene>
    <name evidence="6" type="ORF">D9757_005747</name>
</gene>
<keyword evidence="4" id="KW-0812">Transmembrane</keyword>
<dbReference type="EMBL" id="JAACJN010000033">
    <property type="protein sequence ID" value="KAF5387359.1"/>
    <property type="molecule type" value="Genomic_DNA"/>
</dbReference>
<dbReference type="CDD" id="cd15849">
    <property type="entry name" value="SNARE_Sso1"/>
    <property type="match status" value="1"/>
</dbReference>
<keyword evidence="4" id="KW-1133">Transmembrane helix</keyword>
<dbReference type="InterPro" id="IPR010989">
    <property type="entry name" value="SNARE"/>
</dbReference>
<dbReference type="Proteomes" id="UP000518752">
    <property type="component" value="Unassembled WGS sequence"/>
</dbReference>
<keyword evidence="7" id="KW-1185">Reference proteome</keyword>
<dbReference type="GO" id="GO:0005886">
    <property type="term" value="C:plasma membrane"/>
    <property type="evidence" value="ECO:0007669"/>
    <property type="project" value="TreeGrafter"/>
</dbReference>
<sequence>MQSIRTFNDNVARIGEFHSRSLGRSGPDTEIASQLDDLHSQTSDQDSGDPGRFRENRADLDTTGNDWAVLISTIQTALVKSKFIQAIQNYQSVEQLYRTRQKERIERQFKIGATQLSGFTVKPGASPEEIKAVVNDDRGQGQVFAQALMDSRYGDSQSASREVQERHEDIKRIERTLAELAQLFSDMSVITDQQQENVEQIERSAGKVEKDTEAGYVQTELAVVYARAARNKRWVCFGIVVIILAIIGIALGVHFGSKLEVGPQCFHECFFTNVDPGIMHMDHDLCIGREASSVDFPTQVTTQSRLVKSSEEVILAPPTWLAKSDRKAPPNFFHGLVTSKLELLLIPQGLNSSVKGLPSLISIHALSPVSPSQMDSGSTCFCGSVNLDPSCNAGGKLHLAYTGSCSDSDRTLLEQHEEPFQQNV</sequence>
<proteinExistence type="inferred from homology"/>
<dbReference type="GO" id="GO:0006886">
    <property type="term" value="P:intracellular protein transport"/>
    <property type="evidence" value="ECO:0007669"/>
    <property type="project" value="TreeGrafter"/>
</dbReference>
<feature type="domain" description="T-SNARE coiled-coil homology" evidence="5">
    <location>
        <begin position="160"/>
        <end position="222"/>
    </location>
</feature>
<evidence type="ECO:0000256" key="3">
    <source>
        <dbReference type="SAM" id="MobiDB-lite"/>
    </source>
</evidence>
<evidence type="ECO:0000256" key="2">
    <source>
        <dbReference type="ARBA" id="ARBA00009063"/>
    </source>
</evidence>
<organism evidence="6 7">
    <name type="scientific">Collybiopsis confluens</name>
    <dbReference type="NCBI Taxonomy" id="2823264"/>
    <lineage>
        <taxon>Eukaryota</taxon>
        <taxon>Fungi</taxon>
        <taxon>Dikarya</taxon>
        <taxon>Basidiomycota</taxon>
        <taxon>Agaricomycotina</taxon>
        <taxon>Agaricomycetes</taxon>
        <taxon>Agaricomycetidae</taxon>
        <taxon>Agaricales</taxon>
        <taxon>Marasmiineae</taxon>
        <taxon>Omphalotaceae</taxon>
        <taxon>Collybiopsis</taxon>
    </lineage>
</organism>
<dbReference type="SUPFAM" id="SSF47661">
    <property type="entry name" value="t-snare proteins"/>
    <property type="match status" value="1"/>
</dbReference>
<feature type="transmembrane region" description="Helical" evidence="4">
    <location>
        <begin position="234"/>
        <end position="255"/>
    </location>
</feature>
<name>A0A8H5HPU6_9AGAR</name>
<dbReference type="GO" id="GO:0005484">
    <property type="term" value="F:SNAP receptor activity"/>
    <property type="evidence" value="ECO:0007669"/>
    <property type="project" value="TreeGrafter"/>
</dbReference>
<comment type="caution">
    <text evidence="6">The sequence shown here is derived from an EMBL/GenBank/DDBJ whole genome shotgun (WGS) entry which is preliminary data.</text>
</comment>
<evidence type="ECO:0000313" key="6">
    <source>
        <dbReference type="EMBL" id="KAF5387359.1"/>
    </source>
</evidence>
<reference evidence="6 7" key="1">
    <citation type="journal article" date="2020" name="ISME J.">
        <title>Uncovering the hidden diversity of litter-decomposition mechanisms in mushroom-forming fungi.</title>
        <authorList>
            <person name="Floudas D."/>
            <person name="Bentzer J."/>
            <person name="Ahren D."/>
            <person name="Johansson T."/>
            <person name="Persson P."/>
            <person name="Tunlid A."/>
        </authorList>
    </citation>
    <scope>NUCLEOTIDE SEQUENCE [LARGE SCALE GENOMIC DNA]</scope>
    <source>
        <strain evidence="6 7">CBS 406.79</strain>
    </source>
</reference>
<evidence type="ECO:0000313" key="7">
    <source>
        <dbReference type="Proteomes" id="UP000518752"/>
    </source>
</evidence>
<dbReference type="PANTHER" id="PTHR19957">
    <property type="entry name" value="SYNTAXIN"/>
    <property type="match status" value="1"/>
</dbReference>
<protein>
    <recommendedName>
        <fullName evidence="5">t-SNARE coiled-coil homology domain-containing protein</fullName>
    </recommendedName>
</protein>
<feature type="region of interest" description="Disordered" evidence="3">
    <location>
        <begin position="36"/>
        <end position="59"/>
    </location>
</feature>
<keyword evidence="4" id="KW-0472">Membrane</keyword>
<accession>A0A8H5HPU6</accession>
<comment type="similarity">
    <text evidence="2">Belongs to the syntaxin family.</text>
</comment>
<dbReference type="GO" id="GO:0000149">
    <property type="term" value="F:SNARE binding"/>
    <property type="evidence" value="ECO:0007669"/>
    <property type="project" value="TreeGrafter"/>
</dbReference>
<dbReference type="GO" id="GO:0006887">
    <property type="term" value="P:exocytosis"/>
    <property type="evidence" value="ECO:0007669"/>
    <property type="project" value="TreeGrafter"/>
</dbReference>